<comment type="similarity">
    <text evidence="2">Belongs to the eukaryotic ribosomal protein P1/P2 family.</text>
</comment>
<feature type="compositionally biased region" description="Gly residues" evidence="9">
    <location>
        <begin position="471"/>
        <end position="480"/>
    </location>
</feature>
<evidence type="ECO:0000256" key="4">
    <source>
        <dbReference type="ARBA" id="ARBA00022980"/>
    </source>
</evidence>
<feature type="transmembrane region" description="Helical" evidence="8">
    <location>
        <begin position="46"/>
        <end position="65"/>
    </location>
</feature>
<evidence type="ECO:0000256" key="1">
    <source>
        <dbReference type="ARBA" id="ARBA00004141"/>
    </source>
</evidence>
<evidence type="ECO:0000256" key="5">
    <source>
        <dbReference type="ARBA" id="ARBA00022989"/>
    </source>
</evidence>
<evidence type="ECO:0000313" key="11">
    <source>
        <dbReference type="EMBL" id="CCA25435.1"/>
    </source>
</evidence>
<evidence type="ECO:0000256" key="9">
    <source>
        <dbReference type="SAM" id="MobiDB-lite"/>
    </source>
</evidence>
<accession>F0WVJ3</accession>
<evidence type="ECO:0000256" key="2">
    <source>
        <dbReference type="ARBA" id="ARBA00005436"/>
    </source>
</evidence>
<keyword evidence="5 8" id="KW-1133">Transmembrane helix</keyword>
<dbReference type="GO" id="GO:0003735">
    <property type="term" value="F:structural constituent of ribosome"/>
    <property type="evidence" value="ECO:0007669"/>
    <property type="project" value="InterPro"/>
</dbReference>
<dbReference type="Pfam" id="PF01529">
    <property type="entry name" value="DHHC"/>
    <property type="match status" value="1"/>
</dbReference>
<dbReference type="Gene3D" id="1.10.10.1410">
    <property type="match status" value="1"/>
</dbReference>
<comment type="subcellular location">
    <subcellularLocation>
        <location evidence="1">Membrane</location>
        <topology evidence="1">Multi-pass membrane protein</topology>
    </subcellularLocation>
</comment>
<dbReference type="GO" id="GO:0002182">
    <property type="term" value="P:cytoplasmic translational elongation"/>
    <property type="evidence" value="ECO:0007669"/>
    <property type="project" value="InterPro"/>
</dbReference>
<evidence type="ECO:0000256" key="6">
    <source>
        <dbReference type="ARBA" id="ARBA00023136"/>
    </source>
</evidence>
<comment type="similarity">
    <text evidence="8">Belongs to the DHHC palmitoyltransferase family.</text>
</comment>
<evidence type="ECO:0000259" key="10">
    <source>
        <dbReference type="Pfam" id="PF01529"/>
    </source>
</evidence>
<protein>
    <recommendedName>
        <fullName evidence="8">Palmitoyltransferase</fullName>
        <ecNumber evidence="8">2.3.1.225</ecNumber>
    </recommendedName>
</protein>
<organism evidence="11">
    <name type="scientific">Albugo laibachii Nc14</name>
    <dbReference type="NCBI Taxonomy" id="890382"/>
    <lineage>
        <taxon>Eukaryota</taxon>
        <taxon>Sar</taxon>
        <taxon>Stramenopiles</taxon>
        <taxon>Oomycota</taxon>
        <taxon>Peronosporomycetes</taxon>
        <taxon>Albuginales</taxon>
        <taxon>Albuginaceae</taxon>
        <taxon>Albugo</taxon>
    </lineage>
</organism>
<reference evidence="11" key="1">
    <citation type="journal article" date="2011" name="PLoS Biol.">
        <title>Gene gain and loss during evolution of obligate parasitism in the white rust pathogen of Arabidopsis thaliana.</title>
        <authorList>
            <person name="Kemen E."/>
            <person name="Gardiner A."/>
            <person name="Schultz-Larsen T."/>
            <person name="Kemen A.C."/>
            <person name="Balmuth A.L."/>
            <person name="Robert-Seilaniantz A."/>
            <person name="Bailey K."/>
            <person name="Holub E."/>
            <person name="Studholme D.J."/>
            <person name="Maclean D."/>
            <person name="Jones J.D."/>
        </authorList>
    </citation>
    <scope>NUCLEOTIDE SEQUENCE</scope>
</reference>
<feature type="region of interest" description="Disordered" evidence="9">
    <location>
        <begin position="467"/>
        <end position="518"/>
    </location>
</feature>
<proteinExistence type="inferred from homology"/>
<dbReference type="InterPro" id="IPR044076">
    <property type="entry name" value="Ribosomal_P2"/>
</dbReference>
<dbReference type="PANTHER" id="PTHR21141">
    <property type="entry name" value="60S ACIDIC RIBOSOMAL PROTEIN FAMILY MEMBER"/>
    <property type="match status" value="1"/>
</dbReference>
<keyword evidence="3 8" id="KW-0812">Transmembrane</keyword>
<dbReference type="InterPro" id="IPR001594">
    <property type="entry name" value="Palmitoyltrfase_DHHC"/>
</dbReference>
<comment type="catalytic activity">
    <reaction evidence="8">
        <text>L-cysteinyl-[protein] + hexadecanoyl-CoA = S-hexadecanoyl-L-cysteinyl-[protein] + CoA</text>
        <dbReference type="Rhea" id="RHEA:36683"/>
        <dbReference type="Rhea" id="RHEA-COMP:10131"/>
        <dbReference type="Rhea" id="RHEA-COMP:11032"/>
        <dbReference type="ChEBI" id="CHEBI:29950"/>
        <dbReference type="ChEBI" id="CHEBI:57287"/>
        <dbReference type="ChEBI" id="CHEBI:57379"/>
        <dbReference type="ChEBI" id="CHEBI:74151"/>
        <dbReference type="EC" id="2.3.1.225"/>
    </reaction>
</comment>
<dbReference type="PANTHER" id="PTHR21141:SF5">
    <property type="entry name" value="LARGE RIBOSOMAL SUBUNIT PROTEIN P2"/>
    <property type="match status" value="1"/>
</dbReference>
<dbReference type="GO" id="GO:0022625">
    <property type="term" value="C:cytosolic large ribosomal subunit"/>
    <property type="evidence" value="ECO:0007669"/>
    <property type="project" value="InterPro"/>
</dbReference>
<dbReference type="GO" id="GO:0016020">
    <property type="term" value="C:membrane"/>
    <property type="evidence" value="ECO:0007669"/>
    <property type="project" value="UniProtKB-SubCell"/>
</dbReference>
<dbReference type="InterPro" id="IPR038716">
    <property type="entry name" value="P1/P2_N_sf"/>
</dbReference>
<reference evidence="11" key="2">
    <citation type="submission" date="2011-02" db="EMBL/GenBank/DDBJ databases">
        <authorList>
            <person name="MacLean D."/>
        </authorList>
    </citation>
    <scope>NUCLEOTIDE SEQUENCE</scope>
</reference>
<dbReference type="EC" id="2.3.1.225" evidence="8"/>
<keyword evidence="8" id="KW-0012">Acyltransferase</keyword>
<feature type="domain" description="Palmitoyltransferase DHHC" evidence="10">
    <location>
        <begin position="91"/>
        <end position="204"/>
    </location>
</feature>
<dbReference type="AlphaFoldDB" id="F0WVJ3"/>
<feature type="transmembrane region" description="Helical" evidence="8">
    <location>
        <begin position="170"/>
        <end position="193"/>
    </location>
</feature>
<dbReference type="EMBL" id="FR824342">
    <property type="protein sequence ID" value="CCA25435.1"/>
    <property type="molecule type" value="Genomic_DNA"/>
</dbReference>
<evidence type="ECO:0000256" key="3">
    <source>
        <dbReference type="ARBA" id="ARBA00022692"/>
    </source>
</evidence>
<dbReference type="CDD" id="cd05833">
    <property type="entry name" value="Ribosomal_P2"/>
    <property type="match status" value="1"/>
</dbReference>
<keyword evidence="7" id="KW-0687">Ribonucleoprotein</keyword>
<sequence length="518" mass="57490">MKSAARVNGFQLPISRDQLLSWIIEPLRIILFIVFVCKCTSKEKCLGILIPNAFVISAIIIAWYICETRDPASLRVRTTKWVTLPVPKKVARYCMVCNKSIEGLDHHCTWLNTCIAATNYEAFYVLVCMETLHCVYQLILGICIGTIWFDTEIREHVHVDYIPAIRGLIWCHNIACLFIACAFFLLAAFHTYLMCIGSGTYDFILEHGDEGLCAKILTFPIFTFRTRTSVKNLKKSIRSKKVNCVPWSRNTPDGVPPFCLTSGHWFETKKPGFCFVIPSSSCKDGNITKTTENVPSSGDYKNGYVVAEVPKGQMETPSGNNSVDDTAFITHTNVTESNVPSKQLEELNTRKENAVAEDHPDDVIHQDCLQLQPADEETLDEIQLNDSHHSSAQKRIYWLCTKEVPMRHVAAYLLCVLGGNESPSSSDIEKVINSFGGKVNSDQVERLLKDMEGKDVEEIMKSGKEKLSGISIGGSSGGSGAKASNDQGAVEESKAPVEEAADEVDVGGLDMFGEDDDY</sequence>
<keyword evidence="6 8" id="KW-0472">Membrane</keyword>
<keyword evidence="4" id="KW-0689">Ribosomal protein</keyword>
<evidence type="ECO:0000256" key="7">
    <source>
        <dbReference type="ARBA" id="ARBA00023274"/>
    </source>
</evidence>
<comment type="domain">
    <text evidence="8">The DHHC domain is required for palmitoyltransferase activity.</text>
</comment>
<dbReference type="HOGENOM" id="CLU_526210_0_0_1"/>
<dbReference type="GO" id="GO:0019706">
    <property type="term" value="F:protein-cysteine S-palmitoyltransferase activity"/>
    <property type="evidence" value="ECO:0007669"/>
    <property type="project" value="UniProtKB-EC"/>
</dbReference>
<evidence type="ECO:0000256" key="8">
    <source>
        <dbReference type="RuleBase" id="RU079119"/>
    </source>
</evidence>
<dbReference type="Pfam" id="PF00428">
    <property type="entry name" value="Ribosomal_60s"/>
    <property type="match status" value="1"/>
</dbReference>
<keyword evidence="8" id="KW-0808">Transferase</keyword>
<dbReference type="PROSITE" id="PS50216">
    <property type="entry name" value="DHHC"/>
    <property type="match status" value="1"/>
</dbReference>
<dbReference type="FunFam" id="1.10.10.1410:FF:000002">
    <property type="entry name" value="60S acidic ribosomal protein P2"/>
    <property type="match status" value="1"/>
</dbReference>
<feature type="transmembrane region" description="Helical" evidence="8">
    <location>
        <begin position="122"/>
        <end position="149"/>
    </location>
</feature>
<gene>
    <name evidence="11" type="primary">AlNc14C297G10328</name>
    <name evidence="11" type="ORF">ALNC14_115790</name>
</gene>
<name>F0WVJ3_9STRA</name>